<dbReference type="OrthoDB" id="9808774at2"/>
<dbReference type="GO" id="GO:0003746">
    <property type="term" value="F:translation elongation factor activity"/>
    <property type="evidence" value="ECO:0007669"/>
    <property type="project" value="UniProtKB-KW"/>
</dbReference>
<evidence type="ECO:0000259" key="2">
    <source>
        <dbReference type="Pfam" id="PF01272"/>
    </source>
</evidence>
<evidence type="ECO:0000313" key="3">
    <source>
        <dbReference type="EMBL" id="TMM55181.1"/>
    </source>
</evidence>
<keyword evidence="3" id="KW-0251">Elongation factor</keyword>
<dbReference type="SUPFAM" id="SSF54534">
    <property type="entry name" value="FKBP-like"/>
    <property type="match status" value="1"/>
</dbReference>
<organism evidence="3 4">
    <name type="scientific">Sulfitobacter sabulilitoris</name>
    <dbReference type="NCBI Taxonomy" id="2562655"/>
    <lineage>
        <taxon>Bacteria</taxon>
        <taxon>Pseudomonadati</taxon>
        <taxon>Pseudomonadota</taxon>
        <taxon>Alphaproteobacteria</taxon>
        <taxon>Rhodobacterales</taxon>
        <taxon>Roseobacteraceae</taxon>
        <taxon>Sulfitobacter</taxon>
    </lineage>
</organism>
<dbReference type="InterPro" id="IPR001437">
    <property type="entry name" value="Tscrpt_elong_fac_GreA/B_C"/>
</dbReference>
<dbReference type="EMBL" id="VANS01000001">
    <property type="protein sequence ID" value="TMM55181.1"/>
    <property type="molecule type" value="Genomic_DNA"/>
</dbReference>
<dbReference type="FunFam" id="3.10.50.30:FF:000001">
    <property type="entry name" value="Transcription elongation factor GreA"/>
    <property type="match status" value="1"/>
</dbReference>
<evidence type="ECO:0000256" key="1">
    <source>
        <dbReference type="SAM" id="MobiDB-lite"/>
    </source>
</evidence>
<dbReference type="GO" id="GO:0003677">
    <property type="term" value="F:DNA binding"/>
    <property type="evidence" value="ECO:0007669"/>
    <property type="project" value="InterPro"/>
</dbReference>
<accession>A0A5S3PLH7</accession>
<feature type="region of interest" description="Disordered" evidence="1">
    <location>
        <begin position="1"/>
        <end position="28"/>
    </location>
</feature>
<dbReference type="AlphaFoldDB" id="A0A5S3PLH7"/>
<gene>
    <name evidence="3" type="ORF">FDT80_06350</name>
</gene>
<dbReference type="Pfam" id="PF01272">
    <property type="entry name" value="GreA_GreB"/>
    <property type="match status" value="1"/>
</dbReference>
<name>A0A5S3PLH7_9RHOB</name>
<dbReference type="PANTHER" id="PTHR30437:SF6">
    <property type="entry name" value="TRANSCRIPTION ELONGATION FACTOR GREB"/>
    <property type="match status" value="1"/>
</dbReference>
<dbReference type="InterPro" id="IPR023459">
    <property type="entry name" value="Tscrpt_elong_fac_GreA/B_fam"/>
</dbReference>
<sequence>MSKAFTKEDDSPEADRLPDLPQSPHPNYVTRQGLVALHDRLERARADLAAMQREDDTIASRQAMAVAKRDIRFLEERINRAVPVDPAQQPPGIVAFGAVVDVADAQDTRHRYQIVGEDEADPATGRIAPFSPLARALLGAQVGDCVDWAKPSGTVSLEVMDIRFPDA</sequence>
<keyword evidence="3" id="KW-0648">Protein biosynthesis</keyword>
<keyword evidence="4" id="KW-1185">Reference proteome</keyword>
<dbReference type="GO" id="GO:0070063">
    <property type="term" value="F:RNA polymerase binding"/>
    <property type="evidence" value="ECO:0007669"/>
    <property type="project" value="InterPro"/>
</dbReference>
<dbReference type="GO" id="GO:0032784">
    <property type="term" value="P:regulation of DNA-templated transcription elongation"/>
    <property type="evidence" value="ECO:0007669"/>
    <property type="project" value="InterPro"/>
</dbReference>
<dbReference type="Gene3D" id="3.10.50.30">
    <property type="entry name" value="Transcription elongation factor, GreA/GreB, C-terminal domain"/>
    <property type="match status" value="1"/>
</dbReference>
<proteinExistence type="predicted"/>
<feature type="compositionally biased region" description="Basic and acidic residues" evidence="1">
    <location>
        <begin position="1"/>
        <end position="18"/>
    </location>
</feature>
<dbReference type="Proteomes" id="UP000309550">
    <property type="component" value="Unassembled WGS sequence"/>
</dbReference>
<dbReference type="RefSeq" id="WP_138661350.1">
    <property type="nucleotide sequence ID" value="NZ_VANS01000001.1"/>
</dbReference>
<feature type="domain" description="Transcription elongation factor GreA/GreB C-terminal" evidence="2">
    <location>
        <begin position="90"/>
        <end position="163"/>
    </location>
</feature>
<dbReference type="GO" id="GO:0006354">
    <property type="term" value="P:DNA-templated transcription elongation"/>
    <property type="evidence" value="ECO:0007669"/>
    <property type="project" value="TreeGrafter"/>
</dbReference>
<dbReference type="InterPro" id="IPR036953">
    <property type="entry name" value="GreA/GreB_C_sf"/>
</dbReference>
<protein>
    <submittedName>
        <fullName evidence="3">Transcription elongation factor</fullName>
    </submittedName>
</protein>
<reference evidence="3 4" key="1">
    <citation type="submission" date="2019-05" db="EMBL/GenBank/DDBJ databases">
        <title>Sulfitobacter sabulilitoris sp. nov., isolated from a marine sand.</title>
        <authorList>
            <person name="Yoon J.-H."/>
        </authorList>
    </citation>
    <scope>NUCLEOTIDE SEQUENCE [LARGE SCALE GENOMIC DNA]</scope>
    <source>
        <strain evidence="3 4">HSMS-29</strain>
    </source>
</reference>
<dbReference type="PIRSF" id="PIRSF006092">
    <property type="entry name" value="GreA_GreB"/>
    <property type="match status" value="1"/>
</dbReference>
<dbReference type="PANTHER" id="PTHR30437">
    <property type="entry name" value="TRANSCRIPTION ELONGATION FACTOR GREA"/>
    <property type="match status" value="1"/>
</dbReference>
<evidence type="ECO:0000313" key="4">
    <source>
        <dbReference type="Proteomes" id="UP000309550"/>
    </source>
</evidence>
<comment type="caution">
    <text evidence="3">The sequence shown here is derived from an EMBL/GenBank/DDBJ whole genome shotgun (WGS) entry which is preliminary data.</text>
</comment>